<keyword evidence="5 10" id="KW-0689">Ribosomal protein</keyword>
<gene>
    <name evidence="10" type="primary">rpsZ</name>
    <name evidence="10" type="synonym">rpsN</name>
    <name evidence="11" type="ORF">GKS16_00175</name>
</gene>
<comment type="similarity">
    <text evidence="9 10">Belongs to the universal ribosomal protein uS14 family. Zinc-binding uS14 subfamily.</text>
</comment>
<dbReference type="OrthoDB" id="9810484at2"/>
<dbReference type="Pfam" id="PF00253">
    <property type="entry name" value="Ribosomal_S14"/>
    <property type="match status" value="1"/>
</dbReference>
<dbReference type="SMR" id="A0A0A6S1S8"/>
<evidence type="ECO:0000256" key="7">
    <source>
        <dbReference type="ARBA" id="ARBA00035167"/>
    </source>
</evidence>
<keyword evidence="4 10" id="KW-0694">RNA-binding</keyword>
<evidence type="ECO:0000256" key="1">
    <source>
        <dbReference type="ARBA" id="ARBA00022723"/>
    </source>
</evidence>
<dbReference type="HAMAP" id="MF_01364_B">
    <property type="entry name" value="Ribosomal_uS14_2_B"/>
    <property type="match status" value="1"/>
</dbReference>
<reference evidence="11 12" key="1">
    <citation type="submission" date="2019-11" db="EMBL/GenBank/DDBJ databases">
        <title>Streptococcus uberis isolated from clinical mastitis cases on a southeastern Queensland dairy.</title>
        <authorList>
            <person name="Workentine M.L."/>
            <person name="Price R."/>
            <person name="Olchowy T."/>
        </authorList>
    </citation>
    <scope>NUCLEOTIDE SEQUENCE [LARGE SCALE GENOMIC DNA]</scope>
    <source>
        <strain evidence="11 12">OLC4459-A17</strain>
    </source>
</reference>
<dbReference type="InterPro" id="IPR023053">
    <property type="entry name" value="Ribosomal_uS14_bact"/>
</dbReference>
<dbReference type="InterPro" id="IPR018271">
    <property type="entry name" value="Ribosomal_uS14_CS"/>
</dbReference>
<evidence type="ECO:0000256" key="10">
    <source>
        <dbReference type="HAMAP-Rule" id="MF_01364"/>
    </source>
</evidence>
<dbReference type="PANTHER" id="PTHR19836">
    <property type="entry name" value="30S RIBOSOMAL PROTEIN S14"/>
    <property type="match status" value="1"/>
</dbReference>
<dbReference type="InterPro" id="IPR001209">
    <property type="entry name" value="Ribosomal_uS14"/>
</dbReference>
<dbReference type="GO" id="GO:0019843">
    <property type="term" value="F:rRNA binding"/>
    <property type="evidence" value="ECO:0007669"/>
    <property type="project" value="UniProtKB-UniRule"/>
</dbReference>
<evidence type="ECO:0000256" key="3">
    <source>
        <dbReference type="ARBA" id="ARBA00022833"/>
    </source>
</evidence>
<dbReference type="FunFam" id="4.10.830.10:FF:000001">
    <property type="entry name" value="30S ribosomal protein S14 type Z"/>
    <property type="match status" value="1"/>
</dbReference>
<evidence type="ECO:0000256" key="9">
    <source>
        <dbReference type="ARBA" id="ARBA00060857"/>
    </source>
</evidence>
<dbReference type="Proteomes" id="UP000483839">
    <property type="component" value="Unassembled WGS sequence"/>
</dbReference>
<dbReference type="GeneID" id="61421572"/>
<accession>A0A0A6S1S8</accession>
<keyword evidence="2 10" id="KW-0699">rRNA-binding</keyword>
<proteinExistence type="inferred from homology"/>
<comment type="cofactor">
    <cofactor evidence="10">
        <name>Zn(2+)</name>
        <dbReference type="ChEBI" id="CHEBI:29105"/>
    </cofactor>
    <text evidence="10">Binds 1 zinc ion per subunit.</text>
</comment>
<comment type="caution">
    <text evidence="11">The sequence shown here is derived from an EMBL/GenBank/DDBJ whole genome shotgun (WGS) entry which is preliminary data.</text>
</comment>
<evidence type="ECO:0000256" key="8">
    <source>
        <dbReference type="ARBA" id="ARBA00047110"/>
    </source>
</evidence>
<keyword evidence="6 10" id="KW-0687">Ribonucleoprotein</keyword>
<evidence type="ECO:0000313" key="12">
    <source>
        <dbReference type="Proteomes" id="UP000483839"/>
    </source>
</evidence>
<dbReference type="SUPFAM" id="SSF57716">
    <property type="entry name" value="Glucocorticoid receptor-like (DNA-binding domain)"/>
    <property type="match status" value="1"/>
</dbReference>
<keyword evidence="3 10" id="KW-0862">Zinc</keyword>
<feature type="binding site" evidence="10">
    <location>
        <position position="24"/>
    </location>
    <ligand>
        <name>Zn(2+)</name>
        <dbReference type="ChEBI" id="CHEBI:29105"/>
    </ligand>
</feature>
<evidence type="ECO:0000313" key="11">
    <source>
        <dbReference type="EMBL" id="MTD00709.1"/>
    </source>
</evidence>
<feature type="binding site" evidence="10">
    <location>
        <position position="40"/>
    </location>
    <ligand>
        <name>Zn(2+)</name>
        <dbReference type="ChEBI" id="CHEBI:29105"/>
    </ligand>
</feature>
<feature type="binding site" evidence="10">
    <location>
        <position position="27"/>
    </location>
    <ligand>
        <name>Zn(2+)</name>
        <dbReference type="ChEBI" id="CHEBI:29105"/>
    </ligand>
</feature>
<feature type="binding site" evidence="10">
    <location>
        <position position="43"/>
    </location>
    <ligand>
        <name>Zn(2+)</name>
        <dbReference type="ChEBI" id="CHEBI:29105"/>
    </ligand>
</feature>
<dbReference type="AlphaFoldDB" id="A0A0A6S1S8"/>
<keyword evidence="1 10" id="KW-0479">Metal-binding</keyword>
<dbReference type="Gene3D" id="4.10.830.10">
    <property type="entry name" value="30s Ribosomal Protein S14, Chain N"/>
    <property type="match status" value="1"/>
</dbReference>
<comment type="subunit">
    <text evidence="8 10">Part of the 30S ribosomal subunit. Contacts proteins S3 and S10.</text>
</comment>
<protein>
    <recommendedName>
        <fullName evidence="7 10">Small ribosomal subunit protein uS14</fullName>
    </recommendedName>
</protein>
<evidence type="ECO:0000256" key="5">
    <source>
        <dbReference type="ARBA" id="ARBA00022980"/>
    </source>
</evidence>
<dbReference type="EMBL" id="WLXI01000002">
    <property type="protein sequence ID" value="MTD00709.1"/>
    <property type="molecule type" value="Genomic_DNA"/>
</dbReference>
<evidence type="ECO:0000256" key="6">
    <source>
        <dbReference type="ARBA" id="ARBA00023274"/>
    </source>
</evidence>
<dbReference type="GO" id="GO:0006412">
    <property type="term" value="P:translation"/>
    <property type="evidence" value="ECO:0007669"/>
    <property type="project" value="UniProtKB-UniRule"/>
</dbReference>
<dbReference type="OMA" id="RAYTRCN"/>
<dbReference type="GO" id="GO:0008270">
    <property type="term" value="F:zinc ion binding"/>
    <property type="evidence" value="ECO:0007669"/>
    <property type="project" value="UniProtKB-UniRule"/>
</dbReference>
<dbReference type="PROSITE" id="PS00527">
    <property type="entry name" value="RIBOSOMAL_S14"/>
    <property type="match status" value="1"/>
</dbReference>
<evidence type="ECO:0000256" key="4">
    <source>
        <dbReference type="ARBA" id="ARBA00022884"/>
    </source>
</evidence>
<dbReference type="InterPro" id="IPR043140">
    <property type="entry name" value="Ribosomal_uS14_sf"/>
</dbReference>
<dbReference type="GO" id="GO:0015935">
    <property type="term" value="C:small ribosomal subunit"/>
    <property type="evidence" value="ECO:0007669"/>
    <property type="project" value="TreeGrafter"/>
</dbReference>
<evidence type="ECO:0000256" key="2">
    <source>
        <dbReference type="ARBA" id="ARBA00022730"/>
    </source>
</evidence>
<dbReference type="NCBIfam" id="NF005974">
    <property type="entry name" value="PRK08061.1"/>
    <property type="match status" value="1"/>
</dbReference>
<dbReference type="RefSeq" id="WP_002987746.1">
    <property type="nucleotide sequence ID" value="NZ_BAABQA010000007.1"/>
</dbReference>
<sequence length="61" mass="7073">MAKKSMIAKNKRPAKHSTQAYTRCEKCGRPHSVYRKFKLCRVCFRELAYKGQIPGVVKASW</sequence>
<name>A0A0A6S1S8_STRUB</name>
<comment type="function">
    <text evidence="10">Binds 16S rRNA, required for the assembly of 30S particles and may also be responsible for determining the conformation of the 16S rRNA at the A site.</text>
</comment>
<dbReference type="PANTHER" id="PTHR19836:SF26">
    <property type="entry name" value="SMALL RIBOSOMAL SUBUNIT PROTEIN US14B"/>
    <property type="match status" value="1"/>
</dbReference>
<dbReference type="GO" id="GO:0003735">
    <property type="term" value="F:structural constituent of ribosome"/>
    <property type="evidence" value="ECO:0007669"/>
    <property type="project" value="InterPro"/>
</dbReference>
<organism evidence="11 12">
    <name type="scientific">Streptococcus uberis</name>
    <dbReference type="NCBI Taxonomy" id="1349"/>
    <lineage>
        <taxon>Bacteria</taxon>
        <taxon>Bacillati</taxon>
        <taxon>Bacillota</taxon>
        <taxon>Bacilli</taxon>
        <taxon>Lactobacillales</taxon>
        <taxon>Streptococcaceae</taxon>
        <taxon>Streptococcus</taxon>
    </lineage>
</organism>